<keyword evidence="1" id="KW-0812">Transmembrane</keyword>
<reference evidence="2" key="1">
    <citation type="journal article" date="2014" name="Front. Microbiol.">
        <title>High frequency of phylogenetically diverse reductive dehalogenase-homologous genes in deep subseafloor sedimentary metagenomes.</title>
        <authorList>
            <person name="Kawai M."/>
            <person name="Futagami T."/>
            <person name="Toyoda A."/>
            <person name="Takaki Y."/>
            <person name="Nishi S."/>
            <person name="Hori S."/>
            <person name="Arai W."/>
            <person name="Tsubouchi T."/>
            <person name="Morono Y."/>
            <person name="Uchiyama I."/>
            <person name="Ito T."/>
            <person name="Fujiyama A."/>
            <person name="Inagaki F."/>
            <person name="Takami H."/>
        </authorList>
    </citation>
    <scope>NUCLEOTIDE SEQUENCE</scope>
    <source>
        <strain evidence="2">Expedition CK06-06</strain>
    </source>
</reference>
<feature type="transmembrane region" description="Helical" evidence="1">
    <location>
        <begin position="95"/>
        <end position="113"/>
    </location>
</feature>
<dbReference type="AlphaFoldDB" id="X0YRW0"/>
<feature type="transmembrane region" description="Helical" evidence="1">
    <location>
        <begin position="7"/>
        <end position="28"/>
    </location>
</feature>
<gene>
    <name evidence="2" type="ORF">S01H1_83978</name>
</gene>
<protein>
    <submittedName>
        <fullName evidence="2">Uncharacterized protein</fullName>
    </submittedName>
</protein>
<keyword evidence="1" id="KW-1133">Transmembrane helix</keyword>
<evidence type="ECO:0000256" key="1">
    <source>
        <dbReference type="SAM" id="Phobius"/>
    </source>
</evidence>
<organism evidence="2">
    <name type="scientific">marine sediment metagenome</name>
    <dbReference type="NCBI Taxonomy" id="412755"/>
    <lineage>
        <taxon>unclassified sequences</taxon>
        <taxon>metagenomes</taxon>
        <taxon>ecological metagenomes</taxon>
    </lineage>
</organism>
<feature type="transmembrane region" description="Helical" evidence="1">
    <location>
        <begin position="65"/>
        <end position="89"/>
    </location>
</feature>
<name>X0YRW0_9ZZZZ</name>
<feature type="non-terminal residue" evidence="2">
    <location>
        <position position="1"/>
    </location>
</feature>
<feature type="transmembrane region" description="Helical" evidence="1">
    <location>
        <begin position="34"/>
        <end position="53"/>
    </location>
</feature>
<keyword evidence="1" id="KW-0472">Membrane</keyword>
<accession>X0YRW0</accession>
<dbReference type="EMBL" id="BARS01057216">
    <property type="protein sequence ID" value="GAG49547.1"/>
    <property type="molecule type" value="Genomic_DNA"/>
</dbReference>
<sequence length="131" mass="13635">FAFFRPSFVHATLGLYGIITGVFGLFHMPPLLCAGALAAALIGWDAGLIAPQVSSASAEDRRRFALGYALRALALAAIGILLVAAAGIIRVSLTFGSGLGLSFVVLVLAALFLRTIRRADASETDAHPDPK</sequence>
<proteinExistence type="predicted"/>
<comment type="caution">
    <text evidence="2">The sequence shown here is derived from an EMBL/GenBank/DDBJ whole genome shotgun (WGS) entry which is preliminary data.</text>
</comment>
<evidence type="ECO:0000313" key="2">
    <source>
        <dbReference type="EMBL" id="GAG49547.1"/>
    </source>
</evidence>